<feature type="transmembrane region" description="Helical" evidence="1">
    <location>
        <begin position="135"/>
        <end position="158"/>
    </location>
</feature>
<dbReference type="EMBL" id="CP006720">
    <property type="protein sequence ID" value="AHI57751.1"/>
    <property type="molecule type" value="Genomic_DNA"/>
</dbReference>
<evidence type="ECO:0000313" key="3">
    <source>
        <dbReference type="Proteomes" id="UP000019260"/>
    </source>
</evidence>
<dbReference type="KEGG" id="smia:P344_02015"/>
<keyword evidence="1" id="KW-0812">Transmembrane</keyword>
<dbReference type="OrthoDB" id="390214at2"/>
<feature type="transmembrane region" description="Helical" evidence="1">
    <location>
        <begin position="70"/>
        <end position="92"/>
    </location>
</feature>
<dbReference type="Proteomes" id="UP000019260">
    <property type="component" value="Chromosome"/>
</dbReference>
<feature type="transmembrane region" description="Helical" evidence="1">
    <location>
        <begin position="26"/>
        <end position="50"/>
    </location>
</feature>
<dbReference type="AlphaFoldDB" id="W0GQ90"/>
<keyword evidence="3" id="KW-1185">Reference proteome</keyword>
<accession>W0GQ90</accession>
<protein>
    <recommendedName>
        <fullName evidence="4">Transmembrane protein</fullName>
    </recommendedName>
</protein>
<evidence type="ECO:0000256" key="1">
    <source>
        <dbReference type="SAM" id="Phobius"/>
    </source>
</evidence>
<keyword evidence="1" id="KW-0472">Membrane</keyword>
<dbReference type="RefSeq" id="WP_025317152.1">
    <property type="nucleotide sequence ID" value="NZ_CP002082.1"/>
</dbReference>
<dbReference type="PATRIC" id="fig|838561.3.peg.385"/>
<sequence>MIGKVSTKREELALQWNTRIEVATRLLILGFSVLGMFIGFFLAAGCSMSFNYIKNITGLITHKAFETQYIIAGVIGLIISLFFFAFIGIPYLRLRRATSFKPWIINSTVFTLFYYLFGIVVIFYFWTQYNYNNNYLIIALIGFIICPVVIIICYALLWREVGKQWKLRKVVEYLQDEKSYRANDEKLKRLEQERLTLIEQETYKYEQEKLKLQNLHPNDHILNQETVVNEAAMVDVDNQE</sequence>
<dbReference type="STRING" id="838561.P344_02015"/>
<evidence type="ECO:0008006" key="4">
    <source>
        <dbReference type="Google" id="ProtNLM"/>
    </source>
</evidence>
<dbReference type="HOGENOM" id="CLU_1155811_0_0_14"/>
<dbReference type="KEGG" id="smir:SMM_0338"/>
<keyword evidence="1" id="KW-1133">Transmembrane helix</keyword>
<gene>
    <name evidence="2" type="ORF">P344_02015</name>
</gene>
<evidence type="ECO:0000313" key="2">
    <source>
        <dbReference type="EMBL" id="AHI57751.1"/>
    </source>
</evidence>
<organism evidence="2 3">
    <name type="scientific">Spiroplasma mirum ATCC 29335</name>
    <dbReference type="NCBI Taxonomy" id="838561"/>
    <lineage>
        <taxon>Bacteria</taxon>
        <taxon>Bacillati</taxon>
        <taxon>Mycoplasmatota</taxon>
        <taxon>Mollicutes</taxon>
        <taxon>Entomoplasmatales</taxon>
        <taxon>Spiroplasmataceae</taxon>
        <taxon>Spiroplasma</taxon>
    </lineage>
</organism>
<feature type="transmembrane region" description="Helical" evidence="1">
    <location>
        <begin position="104"/>
        <end position="129"/>
    </location>
</feature>
<proteinExistence type="predicted"/>
<reference evidence="2 3" key="1">
    <citation type="submission" date="2013-09" db="EMBL/GenBank/DDBJ databases">
        <title>Complete genome sequence of Spiroplasma mirum suckling mouse cataract agent.</title>
        <authorList>
            <person name="Landry C.A."/>
            <person name="Bastian F.O."/>
            <person name="Thune R.L."/>
        </authorList>
    </citation>
    <scope>NUCLEOTIDE SEQUENCE [LARGE SCALE GENOMIC DNA]</scope>
    <source>
        <strain evidence="2 3">SMCA</strain>
    </source>
</reference>
<name>W0GQ90_9MOLU</name>